<dbReference type="Proteomes" id="UP001597241">
    <property type="component" value="Unassembled WGS sequence"/>
</dbReference>
<evidence type="ECO:0000313" key="3">
    <source>
        <dbReference type="Proteomes" id="UP001597241"/>
    </source>
</evidence>
<keyword evidence="1" id="KW-0812">Transmembrane</keyword>
<gene>
    <name evidence="2" type="ORF">ACFQ5N_02935</name>
</gene>
<feature type="transmembrane region" description="Helical" evidence="1">
    <location>
        <begin position="21"/>
        <end position="46"/>
    </location>
</feature>
<proteinExistence type="predicted"/>
<dbReference type="EMBL" id="JBHTMV010000003">
    <property type="protein sequence ID" value="MFD1292780.1"/>
    <property type="molecule type" value="Genomic_DNA"/>
</dbReference>
<protein>
    <submittedName>
        <fullName evidence="2">Uncharacterized protein</fullName>
    </submittedName>
</protein>
<evidence type="ECO:0000256" key="1">
    <source>
        <dbReference type="SAM" id="Phobius"/>
    </source>
</evidence>
<organism evidence="2 3">
    <name type="scientific">Lutibacter holmesii</name>
    <dbReference type="NCBI Taxonomy" id="1137985"/>
    <lineage>
        <taxon>Bacteria</taxon>
        <taxon>Pseudomonadati</taxon>
        <taxon>Bacteroidota</taxon>
        <taxon>Flavobacteriia</taxon>
        <taxon>Flavobacteriales</taxon>
        <taxon>Flavobacteriaceae</taxon>
        <taxon>Lutibacter</taxon>
    </lineage>
</organism>
<keyword evidence="1" id="KW-1133">Transmembrane helix</keyword>
<dbReference type="RefSeq" id="WP_386807612.1">
    <property type="nucleotide sequence ID" value="NZ_JBHTMV010000003.1"/>
</dbReference>
<keyword evidence="3" id="KW-1185">Reference proteome</keyword>
<name>A0ABW3WN88_9FLAO</name>
<keyword evidence="1" id="KW-0472">Membrane</keyword>
<comment type="caution">
    <text evidence="2">The sequence shown here is derived from an EMBL/GenBank/DDBJ whole genome shotgun (WGS) entry which is preliminary data.</text>
</comment>
<reference evidence="3" key="1">
    <citation type="journal article" date="2019" name="Int. J. Syst. Evol. Microbiol.">
        <title>The Global Catalogue of Microorganisms (GCM) 10K type strain sequencing project: providing services to taxonomists for standard genome sequencing and annotation.</title>
        <authorList>
            <consortium name="The Broad Institute Genomics Platform"/>
            <consortium name="The Broad Institute Genome Sequencing Center for Infectious Disease"/>
            <person name="Wu L."/>
            <person name="Ma J."/>
        </authorList>
    </citation>
    <scope>NUCLEOTIDE SEQUENCE [LARGE SCALE GENOMIC DNA]</scope>
    <source>
        <strain evidence="3">CCUG 62221</strain>
    </source>
</reference>
<accession>A0ABW3WN88</accession>
<evidence type="ECO:0000313" key="2">
    <source>
        <dbReference type="EMBL" id="MFD1292780.1"/>
    </source>
</evidence>
<sequence length="249" mass="29059">MNPFVKRLVAHSKKEDKSGRFIKNGLLEIILFKIAILLALAIYGMYTDHVEQQKVKAYFVSIQHELEPAIKNGKIKNKEIDTLILQVTNCLKIITSPNKDSLAYLQENLGAFVKVPKQIFNFPATKELSSNGYISKIKNKETVKLLRKMQQELLNINEAHEYSMNRYLFSIEPFTNKHMNYVTISPKNEKDLFIEGGPKANYNNFHENMVLWNLLTQKLKEYKLQVIRQREFVLTLQDLKENIKQQVNK</sequence>